<feature type="transmembrane region" description="Helical" evidence="1">
    <location>
        <begin position="132"/>
        <end position="151"/>
    </location>
</feature>
<dbReference type="InterPro" id="IPR010288">
    <property type="entry name" value="EcsB_ABC"/>
</dbReference>
<name>A0A2K0A753_STAHA</name>
<feature type="transmembrane region" description="Helical" evidence="1">
    <location>
        <begin position="284"/>
        <end position="302"/>
    </location>
</feature>
<organism evidence="2 3">
    <name type="scientific">Staphylococcus haemolyticus</name>
    <dbReference type="NCBI Taxonomy" id="1283"/>
    <lineage>
        <taxon>Bacteria</taxon>
        <taxon>Bacillati</taxon>
        <taxon>Bacillota</taxon>
        <taxon>Bacilli</taxon>
        <taxon>Bacillales</taxon>
        <taxon>Staphylococcaceae</taxon>
        <taxon>Staphylococcus</taxon>
    </lineage>
</organism>
<keyword evidence="2" id="KW-0067">ATP-binding</keyword>
<feature type="transmembrane region" description="Helical" evidence="1">
    <location>
        <begin position="58"/>
        <end position="80"/>
    </location>
</feature>
<dbReference type="RefSeq" id="WP_037552218.1">
    <property type="nucleotide sequence ID" value="NZ_CAJCFZ010000018.1"/>
</dbReference>
<sequence length="407" mass="48407">MDNSATSLFKSRLNTIQKEKRYYNKFIFNGHFSVFLLILLGAFILGYGQWLQHIPKHIDYALCASIILAVTSIFPIRTFLKDADRIFLLPFEKHMKNYMNLSIRYSYFNRIAIQLVILIILFPLFSKLDGDFITPFIILSILTLIHPWIGLKVRWQWYQLKQSSWSISLILFLINLVTYDLILGYQMYWGVIFTFILLGGMLALPKLNRVNLYPWERMIGIEERHHTNYYKFVNMFTDVKHLKESAVRRRYLDFLLPTPKGRKFNSKNMYLYLFTRSFVRGRDAFSIIFRLIVIALVLMIWLSFPIVSAIIGCLFMYITLLQMSQFYTQQAYGLWPQVWPVPDVEVIKGYEKFLYRLMLIIGLIFSIAFISIYPQYFFFALIFFIVGWLTIRSTIKKLQYQESLLKD</sequence>
<feature type="transmembrane region" description="Helical" evidence="1">
    <location>
        <begin position="188"/>
        <end position="207"/>
    </location>
</feature>
<keyword evidence="1" id="KW-1133">Transmembrane helix</keyword>
<dbReference type="GO" id="GO:0005524">
    <property type="term" value="F:ATP binding"/>
    <property type="evidence" value="ECO:0007669"/>
    <property type="project" value="UniProtKB-KW"/>
</dbReference>
<dbReference type="PIRSF" id="PIRSF037259">
    <property type="entry name" value="EcsB_ABC"/>
    <property type="match status" value="1"/>
</dbReference>
<keyword evidence="1" id="KW-0472">Membrane</keyword>
<dbReference type="Proteomes" id="UP000053523">
    <property type="component" value="Unassembled WGS sequence"/>
</dbReference>
<gene>
    <name evidence="2" type="ORF">AL503_008795</name>
</gene>
<dbReference type="AlphaFoldDB" id="A0A2K0A753"/>
<evidence type="ECO:0000256" key="1">
    <source>
        <dbReference type="SAM" id="Phobius"/>
    </source>
</evidence>
<comment type="caution">
    <text evidence="2">The sequence shown here is derived from an EMBL/GenBank/DDBJ whole genome shotgun (WGS) entry which is preliminary data.</text>
</comment>
<feature type="transmembrane region" description="Helical" evidence="1">
    <location>
        <begin position="163"/>
        <end position="182"/>
    </location>
</feature>
<feature type="transmembrane region" description="Helical" evidence="1">
    <location>
        <begin position="26"/>
        <end position="46"/>
    </location>
</feature>
<keyword evidence="1" id="KW-0812">Transmembrane</keyword>
<dbReference type="Pfam" id="PF05975">
    <property type="entry name" value="EcsB"/>
    <property type="match status" value="1"/>
</dbReference>
<protein>
    <submittedName>
        <fullName evidence="2">Multidrug ABC transporter ATP-binding protein</fullName>
    </submittedName>
</protein>
<dbReference type="GO" id="GO:0016020">
    <property type="term" value="C:membrane"/>
    <property type="evidence" value="ECO:0007669"/>
    <property type="project" value="InterPro"/>
</dbReference>
<evidence type="ECO:0000313" key="3">
    <source>
        <dbReference type="Proteomes" id="UP000053523"/>
    </source>
</evidence>
<proteinExistence type="predicted"/>
<keyword evidence="2" id="KW-0547">Nucleotide-binding</keyword>
<accession>A0A2K0A753</accession>
<dbReference type="EMBL" id="LORN02000015">
    <property type="protein sequence ID" value="PNN20852.1"/>
    <property type="molecule type" value="Genomic_DNA"/>
</dbReference>
<reference evidence="2 3" key="1">
    <citation type="submission" date="2017-12" db="EMBL/GenBank/DDBJ databases">
        <title>FDA dAtabase for Regulatory Grade micrObial Sequences (FDA-ARGOS): Supporting development and validation of Infectious Disease Dx tests.</title>
        <authorList>
            <person name="Hoffmann M."/>
            <person name="Allard M."/>
            <person name="Evans P."/>
            <person name="Brown E."/>
            <person name="Tallon L."/>
            <person name="Sadzewicz L."/>
            <person name="Sengamalay N."/>
            <person name="Ott S."/>
            <person name="Godinez A."/>
            <person name="Nagaraj S."/>
            <person name="Vavikolanu K."/>
            <person name="Aluvathingal J."/>
            <person name="Nadendla S."/>
            <person name="Sichtig H."/>
        </authorList>
    </citation>
    <scope>NUCLEOTIDE SEQUENCE [LARGE SCALE GENOMIC DNA]</scope>
    <source>
        <strain evidence="2 3">FDAARGOS_148</strain>
    </source>
</reference>
<feature type="transmembrane region" description="Helical" evidence="1">
    <location>
        <begin position="376"/>
        <end position="395"/>
    </location>
</feature>
<evidence type="ECO:0000313" key="2">
    <source>
        <dbReference type="EMBL" id="PNN20852.1"/>
    </source>
</evidence>
<feature type="transmembrane region" description="Helical" evidence="1">
    <location>
        <begin position="107"/>
        <end position="126"/>
    </location>
</feature>
<dbReference type="NCBIfam" id="NF047570">
    <property type="entry name" value="ABC_perm_EcsB"/>
    <property type="match status" value="1"/>
</dbReference>